<keyword evidence="1" id="KW-0472">Membrane</keyword>
<dbReference type="RefSeq" id="WP_141199413.1">
    <property type="nucleotide sequence ID" value="NZ_CP041186.1"/>
</dbReference>
<accession>A0A5B8Y920</accession>
<dbReference type="AlphaFoldDB" id="A0A4Y6PX98"/>
<keyword evidence="3" id="KW-0269">Exonuclease</keyword>
<dbReference type="Proteomes" id="UP000315995">
    <property type="component" value="Chromosome"/>
</dbReference>
<evidence type="ECO:0000259" key="2">
    <source>
        <dbReference type="Pfam" id="PF03372"/>
    </source>
</evidence>
<protein>
    <submittedName>
        <fullName evidence="3">Endonuclease/exonuclease/phosphatase family protein</fullName>
    </submittedName>
</protein>
<dbReference type="GO" id="GO:0016020">
    <property type="term" value="C:membrane"/>
    <property type="evidence" value="ECO:0007669"/>
    <property type="project" value="GOC"/>
</dbReference>
<dbReference type="InterPro" id="IPR036691">
    <property type="entry name" value="Endo/exonu/phosph_ase_sf"/>
</dbReference>
<dbReference type="InterPro" id="IPR005135">
    <property type="entry name" value="Endo/exonuclease/phosphatase"/>
</dbReference>
<keyword evidence="4" id="KW-1185">Reference proteome</keyword>
<proteinExistence type="predicted"/>
<dbReference type="SUPFAM" id="SSF56219">
    <property type="entry name" value="DNase I-like"/>
    <property type="match status" value="1"/>
</dbReference>
<dbReference type="Gene3D" id="3.60.10.10">
    <property type="entry name" value="Endonuclease/exonuclease/phosphatase"/>
    <property type="match status" value="1"/>
</dbReference>
<keyword evidence="3" id="KW-0378">Hydrolase</keyword>
<gene>
    <name evidence="3" type="ORF">FIV42_20050</name>
</gene>
<dbReference type="GO" id="GO:0004519">
    <property type="term" value="F:endonuclease activity"/>
    <property type="evidence" value="ECO:0007669"/>
    <property type="project" value="UniProtKB-KW"/>
</dbReference>
<dbReference type="InterPro" id="IPR051916">
    <property type="entry name" value="GPI-anchor_lipid_remodeler"/>
</dbReference>
<feature type="transmembrane region" description="Helical" evidence="1">
    <location>
        <begin position="16"/>
        <end position="35"/>
    </location>
</feature>
<accession>A0A4Y6PX98</accession>
<evidence type="ECO:0000313" key="3">
    <source>
        <dbReference type="EMBL" id="QDG52952.1"/>
    </source>
</evidence>
<dbReference type="GO" id="GO:0006506">
    <property type="term" value="P:GPI anchor biosynthetic process"/>
    <property type="evidence" value="ECO:0007669"/>
    <property type="project" value="TreeGrafter"/>
</dbReference>
<evidence type="ECO:0000256" key="1">
    <source>
        <dbReference type="SAM" id="Phobius"/>
    </source>
</evidence>
<sequence length="377" mass="42317">MADDKVADKKTSKWKWVALGVVVMAGLIGAVFAFLDPLDTQFDDVEDAKLYEANEKQPAPDEVDRLKVMTWNVKFAGGRIDFFFDCHGDRVIMEEAEVLGHLEGLAQKINQVDPDVLLLQEVDIDSKRAAYVDQVQWFLDHTNLNYGAYASQWRAKFIPKHGIGKVDSGNAVLSKWPIEHAERLALPLISTQDAVTQYFYLKRNILRAKVDVPGDKPLWTANIHTAAFAQDGTKDKQIRAFELELAKFSEQGKTFVAGGDLNTIPPGSKKLRDFPDTVCVDADFQADDYSREVGLLDDLYAKYEAAIPLETYEANNARFGTHSTHKDHFWNRKLDYLFTNGEFVEGTGAVHQDKTTGGMETMPLSDHAPVTAVLDWE</sequence>
<name>A0A4Y6PX98_PERCE</name>
<dbReference type="Pfam" id="PF03372">
    <property type="entry name" value="Exo_endo_phos"/>
    <property type="match status" value="1"/>
</dbReference>
<dbReference type="OrthoDB" id="9813425at2"/>
<evidence type="ECO:0000313" key="4">
    <source>
        <dbReference type="Proteomes" id="UP000315995"/>
    </source>
</evidence>
<reference evidence="3 4" key="1">
    <citation type="submission" date="2019-06" db="EMBL/GenBank/DDBJ databases">
        <title>Persicimonas caeni gen. nov., sp. nov., a predatory bacterium isolated from solar saltern.</title>
        <authorList>
            <person name="Wang S."/>
        </authorList>
    </citation>
    <scope>NUCLEOTIDE SEQUENCE [LARGE SCALE GENOMIC DNA]</scope>
    <source>
        <strain evidence="3 4">YN101</strain>
    </source>
</reference>
<keyword evidence="1" id="KW-0812">Transmembrane</keyword>
<keyword evidence="3" id="KW-0540">Nuclease</keyword>
<organism evidence="3 4">
    <name type="scientific">Persicimonas caeni</name>
    <dbReference type="NCBI Taxonomy" id="2292766"/>
    <lineage>
        <taxon>Bacteria</taxon>
        <taxon>Deltaproteobacteria</taxon>
        <taxon>Bradymonadales</taxon>
        <taxon>Bradymonadaceae</taxon>
        <taxon>Persicimonas</taxon>
    </lineage>
</organism>
<keyword evidence="3" id="KW-0255">Endonuclease</keyword>
<dbReference type="PANTHER" id="PTHR14859:SF1">
    <property type="entry name" value="PGAP2-INTERACTING PROTEIN"/>
    <property type="match status" value="1"/>
</dbReference>
<keyword evidence="1" id="KW-1133">Transmembrane helix</keyword>
<dbReference type="EMBL" id="CP041186">
    <property type="protein sequence ID" value="QDG52952.1"/>
    <property type="molecule type" value="Genomic_DNA"/>
</dbReference>
<dbReference type="PANTHER" id="PTHR14859">
    <property type="entry name" value="CALCOFLUOR WHITE HYPERSENSITIVE PROTEIN PRECURSOR"/>
    <property type="match status" value="1"/>
</dbReference>
<feature type="domain" description="Endonuclease/exonuclease/phosphatase" evidence="2">
    <location>
        <begin position="69"/>
        <end position="367"/>
    </location>
</feature>
<dbReference type="GO" id="GO:0004527">
    <property type="term" value="F:exonuclease activity"/>
    <property type="evidence" value="ECO:0007669"/>
    <property type="project" value="UniProtKB-KW"/>
</dbReference>